<dbReference type="EMBL" id="VIBQ01000012">
    <property type="protein sequence ID" value="KAB8342865.1"/>
    <property type="molecule type" value="Genomic_DNA"/>
</dbReference>
<dbReference type="Proteomes" id="UP000327013">
    <property type="component" value="Unassembled WGS sequence"/>
</dbReference>
<evidence type="ECO:0000313" key="3">
    <source>
        <dbReference type="Proteomes" id="UP000327013"/>
    </source>
</evidence>
<dbReference type="AlphaFoldDB" id="A0A5N6KSV8"/>
<keyword evidence="3" id="KW-1185">Reference proteome</keyword>
<evidence type="ECO:0000256" key="1">
    <source>
        <dbReference type="SAM" id="MobiDB-lite"/>
    </source>
</evidence>
<feature type="compositionally biased region" description="Polar residues" evidence="1">
    <location>
        <begin position="71"/>
        <end position="82"/>
    </location>
</feature>
<evidence type="ECO:0000313" key="2">
    <source>
        <dbReference type="EMBL" id="KAB8342865.1"/>
    </source>
</evidence>
<name>A0A5N6KSV8_9ROSI</name>
<feature type="region of interest" description="Disordered" evidence="1">
    <location>
        <begin position="50"/>
        <end position="82"/>
    </location>
</feature>
<sequence>MATARQVLAASPERQGHRRVRLDRQLQRYAIKVQASIAAAGCSCPAAAREDEWRDNGGDCDMGDSDLSRRQGVQQKSYAPQR</sequence>
<reference evidence="2 3" key="1">
    <citation type="submission" date="2019-06" db="EMBL/GenBank/DDBJ databases">
        <title>A chromosomal-level reference genome of Carpinus fangiana (Coryloideae, Betulaceae).</title>
        <authorList>
            <person name="Yang X."/>
            <person name="Wang Z."/>
            <person name="Zhang L."/>
            <person name="Hao G."/>
            <person name="Liu J."/>
            <person name="Yang Y."/>
        </authorList>
    </citation>
    <scope>NUCLEOTIDE SEQUENCE [LARGE SCALE GENOMIC DNA]</scope>
    <source>
        <strain evidence="2">Cfa_2016G</strain>
        <tissue evidence="2">Leaf</tissue>
    </source>
</reference>
<gene>
    <name evidence="2" type="ORF">FH972_022462</name>
</gene>
<protein>
    <submittedName>
        <fullName evidence="2">Uncharacterized protein</fullName>
    </submittedName>
</protein>
<organism evidence="2 3">
    <name type="scientific">Carpinus fangiana</name>
    <dbReference type="NCBI Taxonomy" id="176857"/>
    <lineage>
        <taxon>Eukaryota</taxon>
        <taxon>Viridiplantae</taxon>
        <taxon>Streptophyta</taxon>
        <taxon>Embryophyta</taxon>
        <taxon>Tracheophyta</taxon>
        <taxon>Spermatophyta</taxon>
        <taxon>Magnoliopsida</taxon>
        <taxon>eudicotyledons</taxon>
        <taxon>Gunneridae</taxon>
        <taxon>Pentapetalae</taxon>
        <taxon>rosids</taxon>
        <taxon>fabids</taxon>
        <taxon>Fagales</taxon>
        <taxon>Betulaceae</taxon>
        <taxon>Carpinus</taxon>
    </lineage>
</organism>
<accession>A0A5N6KSV8</accession>
<comment type="caution">
    <text evidence="2">The sequence shown here is derived from an EMBL/GenBank/DDBJ whole genome shotgun (WGS) entry which is preliminary data.</text>
</comment>
<proteinExistence type="predicted"/>